<keyword evidence="2" id="KW-1185">Reference proteome</keyword>
<accession>A0A9X4AV54</accession>
<gene>
    <name evidence="1" type="ORF">KEG57_36070</name>
</gene>
<evidence type="ECO:0000313" key="1">
    <source>
        <dbReference type="EMBL" id="MDC3985954.1"/>
    </source>
</evidence>
<dbReference type="RefSeq" id="WP_272459318.1">
    <property type="nucleotide sequence ID" value="NZ_JAGTJJ010000033.1"/>
</dbReference>
<dbReference type="Proteomes" id="UP001151081">
    <property type="component" value="Unassembled WGS sequence"/>
</dbReference>
<organism evidence="1 2">
    <name type="scientific">Polyangium jinanense</name>
    <dbReference type="NCBI Taxonomy" id="2829994"/>
    <lineage>
        <taxon>Bacteria</taxon>
        <taxon>Pseudomonadati</taxon>
        <taxon>Myxococcota</taxon>
        <taxon>Polyangia</taxon>
        <taxon>Polyangiales</taxon>
        <taxon>Polyangiaceae</taxon>
        <taxon>Polyangium</taxon>
    </lineage>
</organism>
<dbReference type="EMBL" id="JAGTJJ010000033">
    <property type="protein sequence ID" value="MDC3985954.1"/>
    <property type="molecule type" value="Genomic_DNA"/>
</dbReference>
<comment type="caution">
    <text evidence="1">The sequence shown here is derived from an EMBL/GenBank/DDBJ whole genome shotgun (WGS) entry which is preliminary data.</text>
</comment>
<evidence type="ECO:0000313" key="2">
    <source>
        <dbReference type="Proteomes" id="UP001151081"/>
    </source>
</evidence>
<proteinExistence type="predicted"/>
<name>A0A9X4AV54_9BACT</name>
<sequence length="58" mass="6212">MNGRIAKNAASVILTANLIKVHLGLELSIEDRRHESVLVSEDAQAEDLQGDERAATAA</sequence>
<dbReference type="AlphaFoldDB" id="A0A9X4AV54"/>
<protein>
    <submittedName>
        <fullName evidence="1">Uncharacterized protein</fullName>
    </submittedName>
</protein>
<reference evidence="1 2" key="1">
    <citation type="submission" date="2021-04" db="EMBL/GenBank/DDBJ databases">
        <title>Genome analysis of Polyangium sp.</title>
        <authorList>
            <person name="Li Y."/>
            <person name="Wang J."/>
        </authorList>
    </citation>
    <scope>NUCLEOTIDE SEQUENCE [LARGE SCALE GENOMIC DNA]</scope>
    <source>
        <strain evidence="1 2">SDU14</strain>
    </source>
</reference>